<feature type="transmembrane region" description="Helical" evidence="1">
    <location>
        <begin position="6"/>
        <end position="24"/>
    </location>
</feature>
<keyword evidence="1" id="KW-0812">Transmembrane</keyword>
<keyword evidence="1" id="KW-1133">Transmembrane helix</keyword>
<dbReference type="GeneID" id="69845943"/>
<dbReference type="EMBL" id="JAMBQA010000001">
    <property type="protein sequence ID" value="MDG0844941.1"/>
    <property type="molecule type" value="Genomic_DNA"/>
</dbReference>
<evidence type="ECO:0000256" key="1">
    <source>
        <dbReference type="SAM" id="Phobius"/>
    </source>
</evidence>
<keyword evidence="6" id="KW-1185">Reference proteome</keyword>
<sequence length="66" mass="7384">MLTVWVVFGITVLIAVYSGITFFSNINNKAKQKNANAKSVKKNNIYGVVFLVFLILAIIELFVYIA</sequence>
<evidence type="ECO:0000313" key="3">
    <source>
        <dbReference type="EMBL" id="MDK9866359.1"/>
    </source>
</evidence>
<reference evidence="4" key="2">
    <citation type="submission" date="2015-11" db="EMBL/GenBank/DDBJ databases">
        <authorList>
            <person name="Wolfe B.E."/>
        </authorList>
    </citation>
    <scope>NUCLEOTIDE SEQUENCE</scope>
    <source>
        <strain evidence="4">738_7</strain>
    </source>
</reference>
<dbReference type="EMBL" id="JARGCK010000007">
    <property type="protein sequence ID" value="MDK9866359.1"/>
    <property type="molecule type" value="Genomic_DNA"/>
</dbReference>
<comment type="caution">
    <text evidence="2">The sequence shown here is derived from an EMBL/GenBank/DDBJ whole genome shotgun (WGS) entry which is preliminary data.</text>
</comment>
<keyword evidence="1" id="KW-0472">Membrane</keyword>
<dbReference type="AlphaFoldDB" id="A0A1E5TTL0"/>
<organism evidence="2 6">
    <name type="scientific">Staphylococcus equorum</name>
    <dbReference type="NCBI Taxonomy" id="246432"/>
    <lineage>
        <taxon>Bacteria</taxon>
        <taxon>Bacillati</taxon>
        <taxon>Bacillota</taxon>
        <taxon>Bacilli</taxon>
        <taxon>Bacillales</taxon>
        <taxon>Staphylococcaceae</taxon>
        <taxon>Staphylococcus</taxon>
    </lineage>
</organism>
<evidence type="ECO:0000313" key="4">
    <source>
        <dbReference type="EMBL" id="OEK51126.1"/>
    </source>
</evidence>
<dbReference type="Proteomes" id="UP001174037">
    <property type="component" value="Unassembled WGS sequence"/>
</dbReference>
<dbReference type="EMBL" id="LNPX01000061">
    <property type="protein sequence ID" value="OEK51126.1"/>
    <property type="molecule type" value="Genomic_DNA"/>
</dbReference>
<evidence type="ECO:0000313" key="6">
    <source>
        <dbReference type="Proteomes" id="UP001152422"/>
    </source>
</evidence>
<accession>A0A1E5TTL0</accession>
<dbReference type="RefSeq" id="WP_002507627.1">
    <property type="nucleotide sequence ID" value="NZ_CBCPHY010000001.1"/>
</dbReference>
<evidence type="ECO:0000313" key="2">
    <source>
        <dbReference type="EMBL" id="MDG0844941.1"/>
    </source>
</evidence>
<dbReference type="KEGG" id="seqo:SE1039_12520"/>
<gene>
    <name evidence="4" type="ORF">ASS94_13635</name>
    <name evidence="2" type="ORF">M4L89_01615</name>
    <name evidence="3" type="ORF">P1A27_10445</name>
</gene>
<protein>
    <submittedName>
        <fullName evidence="2">Mid2-like cell wall stress sensor domain protein</fullName>
    </submittedName>
</protein>
<dbReference type="Proteomes" id="UP000095464">
    <property type="component" value="Unassembled WGS sequence"/>
</dbReference>
<feature type="transmembrane region" description="Helical" evidence="1">
    <location>
        <begin position="45"/>
        <end position="65"/>
    </location>
</feature>
<reference evidence="5" key="1">
    <citation type="submission" date="2015-11" db="EMBL/GenBank/DDBJ databases">
        <title>Genomic diversity of Staphylococcus saprophyticus strains from urinary tract infections, animal surfaces, and fermented foods.</title>
        <authorList>
            <person name="Wolfe B.E."/>
        </authorList>
    </citation>
    <scope>NUCLEOTIDE SEQUENCE [LARGE SCALE GENOMIC DNA]</scope>
    <source>
        <strain evidence="5">738_7</strain>
    </source>
</reference>
<dbReference type="Proteomes" id="UP001152422">
    <property type="component" value="Unassembled WGS sequence"/>
</dbReference>
<name>A0A1E5TTL0_9STAP</name>
<reference evidence="3" key="5">
    <citation type="submission" date="2023-03" db="EMBL/GenBank/DDBJ databases">
        <authorList>
            <person name="Vazquez L."/>
            <person name="Rodriguez J."/>
            <person name="Mayo B."/>
            <person name="Florez A.B."/>
        </authorList>
    </citation>
    <scope>NUCLEOTIDE SEQUENCE</scope>
    <source>
        <strain evidence="3">5A3I</strain>
    </source>
</reference>
<proteinExistence type="predicted"/>
<evidence type="ECO:0000313" key="5">
    <source>
        <dbReference type="Proteomes" id="UP000095464"/>
    </source>
</evidence>
<reference evidence="2" key="3">
    <citation type="submission" date="2022-05" db="EMBL/GenBank/DDBJ databases">
        <title>Comparative genomics of Staphylococcus equorum isolates.</title>
        <authorList>
            <person name="Luelf R.H."/>
        </authorList>
    </citation>
    <scope>NUCLEOTIDE SEQUENCE</scope>
    <source>
        <strain evidence="2">TMW 2.2497</strain>
    </source>
</reference>
<reference evidence="3" key="4">
    <citation type="journal article" date="2023" name="Int. J. Mol. Sci.">
        <title>Antibiotic Resistance/Susceptibility Profiles of Staphylococcus equorum Strains from Cheese, and Genome Analysis for Antibiotic Resistance Genes.</title>
        <authorList>
            <person name="Vazquez L."/>
            <person name="Srednik M.E."/>
            <person name="Rodriguez J."/>
            <person name="Florez A.B."/>
            <person name="Mayo B."/>
        </authorList>
    </citation>
    <scope>NUCLEOTIDE SEQUENCE</scope>
    <source>
        <strain evidence="3">5A3I</strain>
    </source>
</reference>